<evidence type="ECO:0008006" key="3">
    <source>
        <dbReference type="Google" id="ProtNLM"/>
    </source>
</evidence>
<dbReference type="InterPro" id="IPR021955">
    <property type="entry name" value="DUF3572"/>
</dbReference>
<accession>A0A1G5NKU9</accession>
<dbReference type="Pfam" id="PF12096">
    <property type="entry name" value="DUF3572"/>
    <property type="match status" value="1"/>
</dbReference>
<reference evidence="1 2" key="1">
    <citation type="submission" date="2016-10" db="EMBL/GenBank/DDBJ databases">
        <authorList>
            <person name="de Groot N.N."/>
        </authorList>
    </citation>
    <scope>NUCLEOTIDE SEQUENCE [LARGE SCALE GENOMIC DNA]</scope>
    <source>
        <strain evidence="1 2">DSM 2698</strain>
    </source>
</reference>
<dbReference type="Proteomes" id="UP000199347">
    <property type="component" value="Unassembled WGS sequence"/>
</dbReference>
<gene>
    <name evidence="1" type="ORF">SAMN03080610_02164</name>
</gene>
<organism evidence="1 2">
    <name type="scientific">Afifella marina DSM 2698</name>
    <dbReference type="NCBI Taxonomy" id="1120955"/>
    <lineage>
        <taxon>Bacteria</taxon>
        <taxon>Pseudomonadati</taxon>
        <taxon>Pseudomonadota</taxon>
        <taxon>Alphaproteobacteria</taxon>
        <taxon>Hyphomicrobiales</taxon>
        <taxon>Afifellaceae</taxon>
        <taxon>Afifella</taxon>
    </lineage>
</organism>
<keyword evidence="2" id="KW-1185">Reference proteome</keyword>
<dbReference type="AlphaFoldDB" id="A0A1G5NKU9"/>
<sequence>MALGHIASRPDLLGRYLDLTGLRPDGLRQAASEPGFLAGTLSFLLAHEPDLFDFAEAAKLHPEEVVEAARQLGAKELPQVG</sequence>
<evidence type="ECO:0000313" key="2">
    <source>
        <dbReference type="Proteomes" id="UP000199347"/>
    </source>
</evidence>
<dbReference type="STRING" id="1120955.SAMN03080610_02164"/>
<name>A0A1G5NKU9_AFIMA</name>
<evidence type="ECO:0000313" key="1">
    <source>
        <dbReference type="EMBL" id="SCZ37379.1"/>
    </source>
</evidence>
<protein>
    <recommendedName>
        <fullName evidence="3">DUF3572 domain-containing protein</fullName>
    </recommendedName>
</protein>
<dbReference type="EMBL" id="FMVW01000004">
    <property type="protein sequence ID" value="SCZ37379.1"/>
    <property type="molecule type" value="Genomic_DNA"/>
</dbReference>
<proteinExistence type="predicted"/>